<evidence type="ECO:0000256" key="1">
    <source>
        <dbReference type="SAM" id="SignalP"/>
    </source>
</evidence>
<dbReference type="AlphaFoldDB" id="A0AAI8VF55"/>
<proteinExistence type="predicted"/>
<feature type="signal peptide" evidence="1">
    <location>
        <begin position="1"/>
        <end position="23"/>
    </location>
</feature>
<evidence type="ECO:0000313" key="2">
    <source>
        <dbReference type="EMBL" id="CAJ2503798.1"/>
    </source>
</evidence>
<keyword evidence="3" id="KW-1185">Reference proteome</keyword>
<organism evidence="2 3">
    <name type="scientific">Anthostomella pinea</name>
    <dbReference type="NCBI Taxonomy" id="933095"/>
    <lineage>
        <taxon>Eukaryota</taxon>
        <taxon>Fungi</taxon>
        <taxon>Dikarya</taxon>
        <taxon>Ascomycota</taxon>
        <taxon>Pezizomycotina</taxon>
        <taxon>Sordariomycetes</taxon>
        <taxon>Xylariomycetidae</taxon>
        <taxon>Xylariales</taxon>
        <taxon>Xylariaceae</taxon>
        <taxon>Anthostomella</taxon>
    </lineage>
</organism>
<accession>A0AAI8VF55</accession>
<comment type="caution">
    <text evidence="2">The sequence shown here is derived from an EMBL/GenBank/DDBJ whole genome shotgun (WGS) entry which is preliminary data.</text>
</comment>
<keyword evidence="1" id="KW-0732">Signal</keyword>
<sequence>MRYNLKSFSSLLVGGLLATSAAAELTKVPRGADLNSIAGREDVELAEFAKRANDRCALELRRRGLTPRGDTINVGMGSAKRGKADDTMKADSISICIGAAVVGKYDNDDKEKKEDSKFLTHLAAGFWSNTWTDFKSKVNSAKDKGLKSMKSTLVIIDMSSVDKDNEPWDQRRKDTQQKIHDTIESDLKSLTRSSPKIVTRSILDGMKMEIDKDGDIKVDED</sequence>
<reference evidence="2" key="1">
    <citation type="submission" date="2023-10" db="EMBL/GenBank/DDBJ databases">
        <authorList>
            <person name="Hackl T."/>
        </authorList>
    </citation>
    <scope>NUCLEOTIDE SEQUENCE</scope>
</reference>
<gene>
    <name evidence="2" type="ORF">KHLLAP_LOCUS4266</name>
</gene>
<dbReference type="Proteomes" id="UP001295740">
    <property type="component" value="Unassembled WGS sequence"/>
</dbReference>
<dbReference type="EMBL" id="CAUWAG010000006">
    <property type="protein sequence ID" value="CAJ2503798.1"/>
    <property type="molecule type" value="Genomic_DNA"/>
</dbReference>
<protein>
    <submittedName>
        <fullName evidence="2">Uu.00g111920.m01.CDS01</fullName>
    </submittedName>
</protein>
<evidence type="ECO:0000313" key="3">
    <source>
        <dbReference type="Proteomes" id="UP001295740"/>
    </source>
</evidence>
<name>A0AAI8VF55_9PEZI</name>
<feature type="chain" id="PRO_5042514889" evidence="1">
    <location>
        <begin position="24"/>
        <end position="221"/>
    </location>
</feature>